<reference evidence="2" key="1">
    <citation type="journal article" date="2015" name="PLoS Genet.">
        <title>The dynamic genome and transcriptome of the human fungal pathogen Blastomyces and close relative Emmonsia.</title>
        <authorList>
            <person name="Munoz J.F."/>
            <person name="Gauthier G.M."/>
            <person name="Desjardins C.A."/>
            <person name="Gallo J.E."/>
            <person name="Holder J."/>
            <person name="Sullivan T.D."/>
            <person name="Marty A.J."/>
            <person name="Carmen J.C."/>
            <person name="Chen Z."/>
            <person name="Ding L."/>
            <person name="Gujja S."/>
            <person name="Magrini V."/>
            <person name="Misas E."/>
            <person name="Mitreva M."/>
            <person name="Priest M."/>
            <person name="Saif S."/>
            <person name="Whiston E.A."/>
            <person name="Young S."/>
            <person name="Zeng Q."/>
            <person name="Goldman W.E."/>
            <person name="Mardis E.R."/>
            <person name="Taylor J.W."/>
            <person name="McEwen J.G."/>
            <person name="Clay O.K."/>
            <person name="Klein B.S."/>
            <person name="Cuomo C.A."/>
        </authorList>
    </citation>
    <scope>NUCLEOTIDE SEQUENCE [LARGE SCALE GENOMIC DNA]</scope>
    <source>
        <strain evidence="2">SLH14081</strain>
    </source>
</reference>
<dbReference type="KEGG" id="bgh:BDBG_16415"/>
<keyword evidence="2" id="KW-1185">Reference proteome</keyword>
<evidence type="ECO:0000313" key="2">
    <source>
        <dbReference type="Proteomes" id="UP000002038"/>
    </source>
</evidence>
<evidence type="ECO:0000313" key="1">
    <source>
        <dbReference type="EMBL" id="OAT05112.1"/>
    </source>
</evidence>
<dbReference type="AlphaFoldDB" id="A0A179UF21"/>
<sequence length="155" mass="17632">MPLLELVPSLATPHALIERTRAGDDRVCGEQLAYALLREAAHLVWLGWTSWMPLLRTRWVRGGRLQCRLSRIIWGGGEGRLRAFFEKIGVTAQACWEDQEGVGFGKGEGWEERVFRETEEVYGPSVRLSVRERDEKTRAVLNARGEEGSVPKKDR</sequence>
<gene>
    <name evidence="1" type="ORF">BDBG_16415</name>
</gene>
<dbReference type="STRING" id="559298.A0A179UF21"/>
<dbReference type="EMBL" id="GG657449">
    <property type="protein sequence ID" value="OAT05112.1"/>
    <property type="molecule type" value="Genomic_DNA"/>
</dbReference>
<protein>
    <submittedName>
        <fullName evidence="1">Uncharacterized protein</fullName>
    </submittedName>
</protein>
<organism evidence="1 2">
    <name type="scientific">Blastomyces gilchristii (strain SLH14081)</name>
    <name type="common">Blastomyces dermatitidis</name>
    <dbReference type="NCBI Taxonomy" id="559298"/>
    <lineage>
        <taxon>Eukaryota</taxon>
        <taxon>Fungi</taxon>
        <taxon>Dikarya</taxon>
        <taxon>Ascomycota</taxon>
        <taxon>Pezizomycotina</taxon>
        <taxon>Eurotiomycetes</taxon>
        <taxon>Eurotiomycetidae</taxon>
        <taxon>Onygenales</taxon>
        <taxon>Ajellomycetaceae</taxon>
        <taxon>Blastomyces</taxon>
    </lineage>
</organism>
<dbReference type="RefSeq" id="XP_031576548.1">
    <property type="nucleotide sequence ID" value="XM_031724374.1"/>
</dbReference>
<name>A0A179UF21_BLAGS</name>
<dbReference type="Proteomes" id="UP000002038">
    <property type="component" value="Unassembled WGS sequence"/>
</dbReference>
<proteinExistence type="predicted"/>
<dbReference type="VEuPathDB" id="FungiDB:BDBG_16415"/>
<accession>A0A179UF21</accession>
<dbReference type="OrthoDB" id="4179623at2759"/>
<dbReference type="GeneID" id="42528546"/>